<reference evidence="1" key="1">
    <citation type="submission" date="2021-06" db="EMBL/GenBank/DDBJ databases">
        <authorList>
            <person name="Kallberg Y."/>
            <person name="Tangrot J."/>
            <person name="Rosling A."/>
        </authorList>
    </citation>
    <scope>NUCLEOTIDE SEQUENCE</scope>
    <source>
        <strain evidence="1">MA453B</strain>
    </source>
</reference>
<feature type="non-terminal residue" evidence="1">
    <location>
        <position position="1"/>
    </location>
</feature>
<name>A0A9N9IHI9_9GLOM</name>
<dbReference type="AlphaFoldDB" id="A0A9N9IHI9"/>
<accession>A0A9N9IHI9</accession>
<proteinExistence type="predicted"/>
<evidence type="ECO:0000313" key="1">
    <source>
        <dbReference type="EMBL" id="CAG8736521.1"/>
    </source>
</evidence>
<organism evidence="1 2">
    <name type="scientific">Dentiscutata erythropus</name>
    <dbReference type="NCBI Taxonomy" id="1348616"/>
    <lineage>
        <taxon>Eukaryota</taxon>
        <taxon>Fungi</taxon>
        <taxon>Fungi incertae sedis</taxon>
        <taxon>Mucoromycota</taxon>
        <taxon>Glomeromycotina</taxon>
        <taxon>Glomeromycetes</taxon>
        <taxon>Diversisporales</taxon>
        <taxon>Gigasporaceae</taxon>
        <taxon>Dentiscutata</taxon>
    </lineage>
</organism>
<keyword evidence="2" id="KW-1185">Reference proteome</keyword>
<sequence>TFILSFLLGIITDPKNGNFFKHSSEDDGKPRFSLSKLLVVAYVNNKWAIVELSAHKIGMK</sequence>
<dbReference type="Proteomes" id="UP000789405">
    <property type="component" value="Unassembled WGS sequence"/>
</dbReference>
<dbReference type="EMBL" id="CAJVPY010012804">
    <property type="protein sequence ID" value="CAG8736521.1"/>
    <property type="molecule type" value="Genomic_DNA"/>
</dbReference>
<protein>
    <submittedName>
        <fullName evidence="1">17479_t:CDS:1</fullName>
    </submittedName>
</protein>
<gene>
    <name evidence="1" type="ORF">DERYTH_LOCUS15609</name>
</gene>
<evidence type="ECO:0000313" key="2">
    <source>
        <dbReference type="Proteomes" id="UP000789405"/>
    </source>
</evidence>
<comment type="caution">
    <text evidence="1">The sequence shown here is derived from an EMBL/GenBank/DDBJ whole genome shotgun (WGS) entry which is preliminary data.</text>
</comment>